<evidence type="ECO:0000256" key="1">
    <source>
        <dbReference type="ARBA" id="ARBA00022723"/>
    </source>
</evidence>
<dbReference type="SUPFAM" id="SSF53927">
    <property type="entry name" value="Cytidine deaminase-like"/>
    <property type="match status" value="1"/>
</dbReference>
<dbReference type="RefSeq" id="WP_113659193.1">
    <property type="nucleotide sequence ID" value="NZ_KZ845667.1"/>
</dbReference>
<dbReference type="GO" id="GO:0008270">
    <property type="term" value="F:zinc ion binding"/>
    <property type="evidence" value="ECO:0007669"/>
    <property type="project" value="InterPro"/>
</dbReference>
<dbReference type="Pfam" id="PF00383">
    <property type="entry name" value="dCMP_cyt_deam_1"/>
    <property type="match status" value="1"/>
</dbReference>
<organism evidence="4 5">
    <name type="scientific">Thermoflavimicrobium daqui</name>
    <dbReference type="NCBI Taxonomy" id="2137476"/>
    <lineage>
        <taxon>Bacteria</taxon>
        <taxon>Bacillati</taxon>
        <taxon>Bacillota</taxon>
        <taxon>Bacilli</taxon>
        <taxon>Bacillales</taxon>
        <taxon>Thermoactinomycetaceae</taxon>
        <taxon>Thermoflavimicrobium</taxon>
    </lineage>
</organism>
<dbReference type="PANTHER" id="PTHR11079">
    <property type="entry name" value="CYTOSINE DEAMINASE FAMILY MEMBER"/>
    <property type="match status" value="1"/>
</dbReference>
<proteinExistence type="predicted"/>
<dbReference type="PROSITE" id="PS51747">
    <property type="entry name" value="CYT_DCMP_DEAMINASES_2"/>
    <property type="match status" value="1"/>
</dbReference>
<sequence>MSHTEFMQLAIELAYENAKNKKGKPYGAIIVKDGQIVAKGVNEVLQTHDPTAHAELQAIREASRSLGTSDLSDCELYASGEPCSMCLSAIYLANFKNVYYAYTAEESEEIGLGTKYVYHQVALPMEKRDVKLIKLDKNPKQKNPFVLWKEMNF</sequence>
<dbReference type="OrthoDB" id="9802676at2"/>
<accession>A0A364K4A6</accession>
<keyword evidence="5" id="KW-1185">Reference proteome</keyword>
<dbReference type="AlphaFoldDB" id="A0A364K4A6"/>
<dbReference type="InterPro" id="IPR016192">
    <property type="entry name" value="APOBEC/CMP_deaminase_Zn-bd"/>
</dbReference>
<dbReference type="Gene3D" id="3.40.140.10">
    <property type="entry name" value="Cytidine Deaminase, domain 2"/>
    <property type="match status" value="1"/>
</dbReference>
<evidence type="ECO:0000313" key="4">
    <source>
        <dbReference type="EMBL" id="RAL24200.1"/>
    </source>
</evidence>
<dbReference type="CDD" id="cd01285">
    <property type="entry name" value="nucleoside_deaminase"/>
    <property type="match status" value="1"/>
</dbReference>
<feature type="domain" description="CMP/dCMP-type deaminase" evidence="3">
    <location>
        <begin position="1"/>
        <end position="116"/>
    </location>
</feature>
<dbReference type="InterPro" id="IPR002125">
    <property type="entry name" value="CMP_dCMP_dom"/>
</dbReference>
<dbReference type="GO" id="GO:0047974">
    <property type="term" value="F:guanosine deaminase activity"/>
    <property type="evidence" value="ECO:0007669"/>
    <property type="project" value="TreeGrafter"/>
</dbReference>
<evidence type="ECO:0000256" key="2">
    <source>
        <dbReference type="ARBA" id="ARBA00022833"/>
    </source>
</evidence>
<dbReference type="PROSITE" id="PS00903">
    <property type="entry name" value="CYT_DCMP_DEAMINASES_1"/>
    <property type="match status" value="1"/>
</dbReference>
<keyword evidence="2" id="KW-0862">Zinc</keyword>
<dbReference type="InterPro" id="IPR016193">
    <property type="entry name" value="Cytidine_deaminase-like"/>
</dbReference>
<protein>
    <submittedName>
        <fullName evidence="4">Nucleoside deaminase</fullName>
    </submittedName>
</protein>
<dbReference type="EMBL" id="QJKK01000005">
    <property type="protein sequence ID" value="RAL24200.1"/>
    <property type="molecule type" value="Genomic_DNA"/>
</dbReference>
<name>A0A364K4A6_9BACL</name>
<comment type="caution">
    <text evidence="4">The sequence shown here is derived from an EMBL/GenBank/DDBJ whole genome shotgun (WGS) entry which is preliminary data.</text>
</comment>
<evidence type="ECO:0000259" key="3">
    <source>
        <dbReference type="PROSITE" id="PS51747"/>
    </source>
</evidence>
<gene>
    <name evidence="4" type="ORF">DL897_11005</name>
</gene>
<dbReference type="PANTHER" id="PTHR11079:SF161">
    <property type="entry name" value="CMP_DCMP-TYPE DEAMINASE DOMAIN-CONTAINING PROTEIN"/>
    <property type="match status" value="1"/>
</dbReference>
<dbReference type="Proteomes" id="UP000251213">
    <property type="component" value="Unassembled WGS sequence"/>
</dbReference>
<evidence type="ECO:0000313" key="5">
    <source>
        <dbReference type="Proteomes" id="UP000251213"/>
    </source>
</evidence>
<dbReference type="GO" id="GO:0006152">
    <property type="term" value="P:purine nucleoside catabolic process"/>
    <property type="evidence" value="ECO:0007669"/>
    <property type="project" value="TreeGrafter"/>
</dbReference>
<reference evidence="4 5" key="2">
    <citation type="submission" date="2018-06" db="EMBL/GenBank/DDBJ databases">
        <authorList>
            <person name="Zhirakovskaya E."/>
        </authorList>
    </citation>
    <scope>NUCLEOTIDE SEQUENCE [LARGE SCALE GENOMIC DNA]</scope>
    <source>
        <strain evidence="4 5">FBKL4.011</strain>
    </source>
</reference>
<reference evidence="4 5" key="1">
    <citation type="submission" date="2018-06" db="EMBL/GenBank/DDBJ databases">
        <title>Thermoflavimicrobium daqus sp. nov., a thermophilic microbe isolated from Moutai-flavour Daqu.</title>
        <authorList>
            <person name="Wang X."/>
            <person name="Zhou H."/>
        </authorList>
    </citation>
    <scope>NUCLEOTIDE SEQUENCE [LARGE SCALE GENOMIC DNA]</scope>
    <source>
        <strain evidence="4 5">FBKL4.011</strain>
    </source>
</reference>
<keyword evidence="1" id="KW-0479">Metal-binding</keyword>